<protein>
    <submittedName>
        <fullName evidence="1">Phytanoyl-CoA dioxygenase</fullName>
    </submittedName>
</protein>
<keyword evidence="1" id="KW-0223">Dioxygenase</keyword>
<dbReference type="GO" id="GO:0051213">
    <property type="term" value="F:dioxygenase activity"/>
    <property type="evidence" value="ECO:0007669"/>
    <property type="project" value="UniProtKB-KW"/>
</dbReference>
<gene>
    <name evidence="1" type="ORF">HWI92_06725</name>
</gene>
<dbReference type="RefSeq" id="WP_204661847.1">
    <property type="nucleotide sequence ID" value="NZ_CP056775.1"/>
</dbReference>
<name>A0ABX7I439_9BACT</name>
<organism evidence="1 2">
    <name type="scientific">Dyadobacter sandarakinus</name>
    <dbReference type="NCBI Taxonomy" id="2747268"/>
    <lineage>
        <taxon>Bacteria</taxon>
        <taxon>Pseudomonadati</taxon>
        <taxon>Bacteroidota</taxon>
        <taxon>Cytophagia</taxon>
        <taxon>Cytophagales</taxon>
        <taxon>Spirosomataceae</taxon>
        <taxon>Dyadobacter</taxon>
    </lineage>
</organism>
<proteinExistence type="predicted"/>
<keyword evidence="2" id="KW-1185">Reference proteome</keyword>
<dbReference type="Proteomes" id="UP000612680">
    <property type="component" value="Chromosome"/>
</dbReference>
<reference evidence="1 2" key="1">
    <citation type="submission" date="2020-06" db="EMBL/GenBank/DDBJ databases">
        <title>Dyadobacter sandarakinus sp. nov., isolated from the soil of the Arctic Yellow River Station.</title>
        <authorList>
            <person name="Zhang Y."/>
            <person name="Peng F."/>
        </authorList>
    </citation>
    <scope>NUCLEOTIDE SEQUENCE [LARGE SCALE GENOMIC DNA]</scope>
    <source>
        <strain evidence="1 2">Q3-56</strain>
    </source>
</reference>
<dbReference type="EMBL" id="CP056775">
    <property type="protein sequence ID" value="QRR00623.1"/>
    <property type="molecule type" value="Genomic_DNA"/>
</dbReference>
<accession>A0ABX7I439</accession>
<keyword evidence="1" id="KW-0560">Oxidoreductase</keyword>
<evidence type="ECO:0000313" key="2">
    <source>
        <dbReference type="Proteomes" id="UP000612680"/>
    </source>
</evidence>
<dbReference type="SUPFAM" id="SSF51197">
    <property type="entry name" value="Clavaminate synthase-like"/>
    <property type="match status" value="1"/>
</dbReference>
<sequence length="257" mass="28268">MALSDQQIDQFIQEGFVRIDHAFDAALAAEVRDRLWQDLPFDRADPATWTLPVVRLGMYSEPAFVSSANTPVLHEAFDQLVGRSRWIPRQSMGTFPVRFPSDQPPGDDGWHVDAAFPGDEPDNYLKWRVNVRSKGRALLMLFLYSDITVADAPTRIRSGSHLDVARLLSTAVEDGLEFMELASRLDLLPARPEVLATGPAGTVYLCHPFLVHAAQAHRGAMPRFLAQPALELKSPLGLNAGGDHTPVAQAIKLALGI</sequence>
<dbReference type="Gene3D" id="2.60.120.620">
    <property type="entry name" value="q2cbj1_9rhob like domain"/>
    <property type="match status" value="1"/>
</dbReference>
<evidence type="ECO:0000313" key="1">
    <source>
        <dbReference type="EMBL" id="QRR00623.1"/>
    </source>
</evidence>